<dbReference type="PROSITE" id="PS51450">
    <property type="entry name" value="LRR"/>
    <property type="match status" value="1"/>
</dbReference>
<keyword evidence="16" id="KW-1185">Reference proteome</keyword>
<accession>A0A1V4JS55</accession>
<dbReference type="AlphaFoldDB" id="A0A1V4JS55"/>
<dbReference type="PANTHER" id="PTHR11214">
    <property type="entry name" value="BETA-1,3-N-ACETYLGLUCOSAMINYLTRANSFERASE"/>
    <property type="match status" value="1"/>
</dbReference>
<evidence type="ECO:0000256" key="6">
    <source>
        <dbReference type="ARBA" id="ARBA00022692"/>
    </source>
</evidence>
<evidence type="ECO:0000256" key="11">
    <source>
        <dbReference type="ARBA" id="ARBA00023136"/>
    </source>
</evidence>
<dbReference type="OrthoDB" id="2139606at2759"/>
<name>A0A1V4JS55_PATFA</name>
<keyword evidence="8" id="KW-0735">Signal-anchor</keyword>
<gene>
    <name evidence="15" type="primary">LRRC43</name>
    <name evidence="15" type="ORF">AV530_018495</name>
</gene>
<feature type="region of interest" description="Disordered" evidence="14">
    <location>
        <begin position="363"/>
        <end position="388"/>
    </location>
</feature>
<feature type="region of interest" description="Disordered" evidence="14">
    <location>
        <begin position="443"/>
        <end position="493"/>
    </location>
</feature>
<dbReference type="InterPro" id="IPR003591">
    <property type="entry name" value="Leu-rich_rpt_typical-subtyp"/>
</dbReference>
<evidence type="ECO:0000256" key="13">
    <source>
        <dbReference type="ARBA" id="ARBA00043952"/>
    </source>
</evidence>
<dbReference type="PANTHER" id="PTHR11214:SF368">
    <property type="entry name" value="N-ACETYLLACTOSAMINIDE BETA-1,3-N-ACETYLGLUCOSAMINYLTRANSFERASE 4"/>
    <property type="match status" value="1"/>
</dbReference>
<keyword evidence="6" id="KW-0812">Transmembrane</keyword>
<comment type="similarity">
    <text evidence="2">Belongs to the glycosyltransferase 31 family.</text>
</comment>
<dbReference type="GO" id="GO:0016266">
    <property type="term" value="P:protein O-linked glycosylation via N-acetyl-galactosamine"/>
    <property type="evidence" value="ECO:0007669"/>
    <property type="project" value="UniProtKB-ARBA"/>
</dbReference>
<comment type="caution">
    <text evidence="15">The sequence shown here is derived from an EMBL/GenBank/DDBJ whole genome shotgun (WGS) entry which is preliminary data.</text>
</comment>
<dbReference type="Pfam" id="PF01762">
    <property type="entry name" value="Galactosyl_T"/>
    <property type="match status" value="1"/>
</dbReference>
<evidence type="ECO:0000256" key="7">
    <source>
        <dbReference type="ARBA" id="ARBA00022737"/>
    </source>
</evidence>
<evidence type="ECO:0000256" key="1">
    <source>
        <dbReference type="ARBA" id="ARBA00004323"/>
    </source>
</evidence>
<evidence type="ECO:0000313" key="15">
    <source>
        <dbReference type="EMBL" id="OPJ75028.1"/>
    </source>
</evidence>
<comment type="pathway">
    <text evidence="13">Protein modification.</text>
</comment>
<dbReference type="GO" id="GO:0000139">
    <property type="term" value="C:Golgi membrane"/>
    <property type="evidence" value="ECO:0007669"/>
    <property type="project" value="UniProtKB-SubCell"/>
</dbReference>
<dbReference type="GO" id="GO:0008532">
    <property type="term" value="F:N-acetyllactosaminide beta-1,3-N-acetylglucosaminyltransferase activity"/>
    <property type="evidence" value="ECO:0007669"/>
    <property type="project" value="TreeGrafter"/>
</dbReference>
<evidence type="ECO:0000256" key="10">
    <source>
        <dbReference type="ARBA" id="ARBA00023034"/>
    </source>
</evidence>
<dbReference type="InterPro" id="IPR001611">
    <property type="entry name" value="Leu-rich_rpt"/>
</dbReference>
<keyword evidence="9" id="KW-1133">Transmembrane helix</keyword>
<comment type="subcellular location">
    <subcellularLocation>
        <location evidence="1">Golgi apparatus membrane</location>
        <topology evidence="1">Single-pass type II membrane protein</topology>
    </subcellularLocation>
</comment>
<dbReference type="STRING" id="372326.A0A1V4JS55"/>
<dbReference type="Proteomes" id="UP000190648">
    <property type="component" value="Unassembled WGS sequence"/>
</dbReference>
<evidence type="ECO:0000313" key="16">
    <source>
        <dbReference type="Proteomes" id="UP000190648"/>
    </source>
</evidence>
<feature type="compositionally biased region" description="Basic and acidic residues" evidence="14">
    <location>
        <begin position="479"/>
        <end position="490"/>
    </location>
</feature>
<keyword evidence="11" id="KW-0472">Membrane</keyword>
<evidence type="ECO:0000256" key="14">
    <source>
        <dbReference type="SAM" id="MobiDB-lite"/>
    </source>
</evidence>
<keyword evidence="10" id="KW-0333">Golgi apparatus</keyword>
<feature type="compositionally biased region" description="Polar residues" evidence="14">
    <location>
        <begin position="363"/>
        <end position="375"/>
    </location>
</feature>
<dbReference type="InterPro" id="IPR002659">
    <property type="entry name" value="Glyco_trans_31"/>
</dbReference>
<dbReference type="FunFam" id="3.90.550.50:FF:000009">
    <property type="entry name" value="Hexosyltransferase"/>
    <property type="match status" value="1"/>
</dbReference>
<evidence type="ECO:0000256" key="12">
    <source>
        <dbReference type="ARBA" id="ARBA00023180"/>
    </source>
</evidence>
<sequence length="1004" mass="112412">MAGYGHRSFSAAFQEHLGCLGLRDFPCGFGSWNKSRFDARTRRHGGRLGLGTQPTGQEEAVPLGEESPEALVGLLRDPRSPWALPPDCSPQEQHLRETAVLTPQIVCGSSIFQIFRSLRITGKGVEEVDKGLLQLQQLEELILSTNQISRITSANLPRTLKVLELCGNAVADLQGLCAQPPPDLQHLGLGYNRLCGPSQDKYLTAHFWPNLVSLDLSFNNLTDLLGLVSQLSSLQKLRILLLQGNPLALIPTYRGFLVDSLPKLSILDDIYIWPDERHRFHGLARQPELIRSEVRVVVSIGEIKGVPDPSAHQQLEVSSEFPVITYSYCVTYEFAEGEEIKDSSSTEVTKIHQSPVVATLDVDSSAQDTGETKGQQEPAAMEEPKAHSAKVFVTPGKPWADTIDCSYRKEHTAKDLVGLKSYLTAGTIVSVVEEKVLSWPVDADPEEPEVMKGKARQGTQKNSAKGPAPKDKQKKKKKETPCELRSDPPIRRTLGTRKVTLETLLATEDLMATVCDFGILITEQPLQPLNLEEKDKKKGKDKGKKTKAEKESQARLKTTASAKGKGKKKDLAELEEGQVLQPVPLTVQFQMQLLRWPWAADTQSQESAAVAGGKAPSCSCSRTGLGSAPEAAMYPRTKNLALYVFSIMLLAWVFYMKKEAKLAASSADPNVDVVNHKLKSLVLDNAEPGKCLPNLTLANSSLALPELHRVFLTYKHCRNFSVLLKPSRCSKETFLLLAIKSSPINIDRRVAIRNTWGKEVSIHGRRVRLVFLLGRSNAKIQAQPLHQLLAYESQEFDDILQWDFIDNFFNLTLKELHFLRWFVEDCLQASFVLKGDDDVFVNTYNIVEFLRELDPEQDLFVGDVITNARPIRNTKVKYFIPESMYRAPFYPLYAGGGGYVMSRETVRRLQSTAEDIELFPIDDVFVGMCLAKLAVTPKNHAGFKTFGIQKPFNPFDPCLYKELMIVHKLNPTEMWIMWTLVKDDSIRCAVSVTHNYRRRWTRSY</sequence>
<feature type="region of interest" description="Disordered" evidence="14">
    <location>
        <begin position="44"/>
        <end position="63"/>
    </location>
</feature>
<proteinExistence type="inferred from homology"/>
<evidence type="ECO:0000256" key="8">
    <source>
        <dbReference type="ARBA" id="ARBA00022968"/>
    </source>
</evidence>
<organism evidence="15 16">
    <name type="scientific">Patagioenas fasciata monilis</name>
    <dbReference type="NCBI Taxonomy" id="372326"/>
    <lineage>
        <taxon>Eukaryota</taxon>
        <taxon>Metazoa</taxon>
        <taxon>Chordata</taxon>
        <taxon>Craniata</taxon>
        <taxon>Vertebrata</taxon>
        <taxon>Euteleostomi</taxon>
        <taxon>Archelosauria</taxon>
        <taxon>Archosauria</taxon>
        <taxon>Dinosauria</taxon>
        <taxon>Saurischia</taxon>
        <taxon>Theropoda</taxon>
        <taxon>Coelurosauria</taxon>
        <taxon>Aves</taxon>
        <taxon>Neognathae</taxon>
        <taxon>Neoaves</taxon>
        <taxon>Columbimorphae</taxon>
        <taxon>Columbiformes</taxon>
        <taxon>Columbidae</taxon>
        <taxon>Patagioenas</taxon>
    </lineage>
</organism>
<dbReference type="InterPro" id="IPR032675">
    <property type="entry name" value="LRR_dom_sf"/>
</dbReference>
<dbReference type="GO" id="GO:0008499">
    <property type="term" value="F:N-acetyl-beta-D-glucosaminide beta-(1,3)-galactosyltransferase activity"/>
    <property type="evidence" value="ECO:0007669"/>
    <property type="project" value="UniProtKB-ARBA"/>
</dbReference>
<evidence type="ECO:0000256" key="9">
    <source>
        <dbReference type="ARBA" id="ARBA00022989"/>
    </source>
</evidence>
<dbReference type="SUPFAM" id="SSF52058">
    <property type="entry name" value="L domain-like"/>
    <property type="match status" value="1"/>
</dbReference>
<dbReference type="EMBL" id="LSYS01006629">
    <property type="protein sequence ID" value="OPJ75028.1"/>
    <property type="molecule type" value="Genomic_DNA"/>
</dbReference>
<evidence type="ECO:0000256" key="4">
    <source>
        <dbReference type="ARBA" id="ARBA00022676"/>
    </source>
</evidence>
<evidence type="ECO:0000256" key="2">
    <source>
        <dbReference type="ARBA" id="ARBA00008661"/>
    </source>
</evidence>
<reference evidence="15 16" key="1">
    <citation type="submission" date="2016-02" db="EMBL/GenBank/DDBJ databases">
        <title>Band-tailed pigeon sequencing and assembly.</title>
        <authorList>
            <person name="Soares A.E."/>
            <person name="Novak B.J."/>
            <person name="Rice E.S."/>
            <person name="O'Connell B."/>
            <person name="Chang D."/>
            <person name="Weber S."/>
            <person name="Shapiro B."/>
        </authorList>
    </citation>
    <scope>NUCLEOTIDE SEQUENCE [LARGE SCALE GENOMIC DNA]</scope>
    <source>
        <strain evidence="15">BTP2013</strain>
        <tissue evidence="15">Blood</tissue>
    </source>
</reference>
<dbReference type="Gene3D" id="3.90.550.50">
    <property type="match status" value="1"/>
</dbReference>
<keyword evidence="12" id="KW-0325">Glycoprotein</keyword>
<feature type="region of interest" description="Disordered" evidence="14">
    <location>
        <begin position="531"/>
        <end position="569"/>
    </location>
</feature>
<dbReference type="SMART" id="SM00369">
    <property type="entry name" value="LRR_TYP"/>
    <property type="match status" value="3"/>
</dbReference>
<evidence type="ECO:0000256" key="3">
    <source>
        <dbReference type="ARBA" id="ARBA00022614"/>
    </source>
</evidence>
<keyword evidence="5" id="KW-0808">Transferase</keyword>
<keyword evidence="4" id="KW-0328">Glycosyltransferase</keyword>
<dbReference type="GO" id="GO:0030311">
    <property type="term" value="P:poly-N-acetyllactosamine biosynthetic process"/>
    <property type="evidence" value="ECO:0007669"/>
    <property type="project" value="TreeGrafter"/>
</dbReference>
<keyword evidence="3" id="KW-0433">Leucine-rich repeat</keyword>
<evidence type="ECO:0000256" key="5">
    <source>
        <dbReference type="ARBA" id="ARBA00022679"/>
    </source>
</evidence>
<dbReference type="Gene3D" id="3.80.10.10">
    <property type="entry name" value="Ribonuclease Inhibitor"/>
    <property type="match status" value="2"/>
</dbReference>
<protein>
    <submittedName>
        <fullName evidence="15">Leucine-rich repeat-containing protein 43</fullName>
    </submittedName>
</protein>
<keyword evidence="7" id="KW-0677">Repeat</keyword>